<evidence type="ECO:0000256" key="1">
    <source>
        <dbReference type="SAM" id="MobiDB-lite"/>
    </source>
</evidence>
<proteinExistence type="predicted"/>
<organism evidence="2 3">
    <name type="scientific">Panicum virgatum</name>
    <name type="common">Blackwell switchgrass</name>
    <dbReference type="NCBI Taxonomy" id="38727"/>
    <lineage>
        <taxon>Eukaryota</taxon>
        <taxon>Viridiplantae</taxon>
        <taxon>Streptophyta</taxon>
        <taxon>Embryophyta</taxon>
        <taxon>Tracheophyta</taxon>
        <taxon>Spermatophyta</taxon>
        <taxon>Magnoliopsida</taxon>
        <taxon>Liliopsida</taxon>
        <taxon>Poales</taxon>
        <taxon>Poaceae</taxon>
        <taxon>PACMAD clade</taxon>
        <taxon>Panicoideae</taxon>
        <taxon>Panicodae</taxon>
        <taxon>Paniceae</taxon>
        <taxon>Panicinae</taxon>
        <taxon>Panicum</taxon>
        <taxon>Panicum sect. Hiantes</taxon>
    </lineage>
</organism>
<sequence>MPPSHEACAADRNSPRAMRLMQHRLDTFRLRPHASSACAPSPCAVRRHCLRPQRRKNSSSKNTGAPSNSTRTCVRRRVTTTRHRRTTPEPGGISPEMWRTVRMRVVCVACD</sequence>
<feature type="region of interest" description="Disordered" evidence="1">
    <location>
        <begin position="50"/>
        <end position="96"/>
    </location>
</feature>
<name>A0A8T0WJX4_PANVG</name>
<evidence type="ECO:0000313" key="2">
    <source>
        <dbReference type="EMBL" id="KAG2645514.1"/>
    </source>
</evidence>
<comment type="caution">
    <text evidence="2">The sequence shown here is derived from an EMBL/GenBank/DDBJ whole genome shotgun (WGS) entry which is preliminary data.</text>
</comment>
<evidence type="ECO:0000313" key="3">
    <source>
        <dbReference type="Proteomes" id="UP000823388"/>
    </source>
</evidence>
<accession>A0A8T0WJX4</accession>
<protein>
    <submittedName>
        <fullName evidence="2">Uncharacterized protein</fullName>
    </submittedName>
</protein>
<dbReference type="EMBL" id="CM029039">
    <property type="protein sequence ID" value="KAG2645514.1"/>
    <property type="molecule type" value="Genomic_DNA"/>
</dbReference>
<gene>
    <name evidence="2" type="ORF">PVAP13_2KG447400</name>
</gene>
<keyword evidence="3" id="KW-1185">Reference proteome</keyword>
<feature type="compositionally biased region" description="Basic residues" evidence="1">
    <location>
        <begin position="73"/>
        <end position="85"/>
    </location>
</feature>
<dbReference type="AlphaFoldDB" id="A0A8T0WJX4"/>
<reference evidence="2" key="1">
    <citation type="submission" date="2020-05" db="EMBL/GenBank/DDBJ databases">
        <title>WGS assembly of Panicum virgatum.</title>
        <authorList>
            <person name="Lovell J.T."/>
            <person name="Jenkins J."/>
            <person name="Shu S."/>
            <person name="Juenger T.E."/>
            <person name="Schmutz J."/>
        </authorList>
    </citation>
    <scope>NUCLEOTIDE SEQUENCE</scope>
    <source>
        <strain evidence="2">AP13</strain>
    </source>
</reference>
<feature type="compositionally biased region" description="Polar residues" evidence="1">
    <location>
        <begin position="59"/>
        <end position="69"/>
    </location>
</feature>
<dbReference type="Proteomes" id="UP000823388">
    <property type="component" value="Chromosome 2K"/>
</dbReference>